<evidence type="ECO:0000313" key="2">
    <source>
        <dbReference type="EMBL" id="GAA3901953.1"/>
    </source>
</evidence>
<gene>
    <name evidence="2" type="ORF">GCM10022207_83610</name>
</gene>
<accession>A0ABP7LJ93</accession>
<evidence type="ECO:0000256" key="1">
    <source>
        <dbReference type="SAM" id="MobiDB-lite"/>
    </source>
</evidence>
<proteinExistence type="predicted"/>
<keyword evidence="3" id="KW-1185">Reference proteome</keyword>
<name>A0ABP7LJ93_9ACTN</name>
<sequence length="99" mass="10569">MVRPTPAAAANSDMPTLSPLGENYGGGIEDDGCDLIAQGRISCHHPDPTVHRRWYGPVLFCNGSPVFRTIMSFGVRVGLVGRIQVGLHEAEAARLSEAP</sequence>
<reference evidence="3" key="1">
    <citation type="journal article" date="2019" name="Int. J. Syst. Evol. Microbiol.">
        <title>The Global Catalogue of Microorganisms (GCM) 10K type strain sequencing project: providing services to taxonomists for standard genome sequencing and annotation.</title>
        <authorList>
            <consortium name="The Broad Institute Genomics Platform"/>
            <consortium name="The Broad Institute Genome Sequencing Center for Infectious Disease"/>
            <person name="Wu L."/>
            <person name="Ma J."/>
        </authorList>
    </citation>
    <scope>NUCLEOTIDE SEQUENCE [LARGE SCALE GENOMIC DNA]</scope>
    <source>
        <strain evidence="3">JCM 16578</strain>
    </source>
</reference>
<evidence type="ECO:0000313" key="3">
    <source>
        <dbReference type="Proteomes" id="UP001501563"/>
    </source>
</evidence>
<protein>
    <submittedName>
        <fullName evidence="2">Uncharacterized protein</fullName>
    </submittedName>
</protein>
<dbReference type="Proteomes" id="UP001501563">
    <property type="component" value="Unassembled WGS sequence"/>
</dbReference>
<feature type="region of interest" description="Disordered" evidence="1">
    <location>
        <begin position="1"/>
        <end position="23"/>
    </location>
</feature>
<organism evidence="2 3">
    <name type="scientific">Streptomyces lannensis</name>
    <dbReference type="NCBI Taxonomy" id="766498"/>
    <lineage>
        <taxon>Bacteria</taxon>
        <taxon>Bacillati</taxon>
        <taxon>Actinomycetota</taxon>
        <taxon>Actinomycetes</taxon>
        <taxon>Kitasatosporales</taxon>
        <taxon>Streptomycetaceae</taxon>
        <taxon>Streptomyces</taxon>
    </lineage>
</organism>
<comment type="caution">
    <text evidence="2">The sequence shown here is derived from an EMBL/GenBank/DDBJ whole genome shotgun (WGS) entry which is preliminary data.</text>
</comment>
<dbReference type="EMBL" id="BAAAZA010000049">
    <property type="protein sequence ID" value="GAA3901953.1"/>
    <property type="molecule type" value="Genomic_DNA"/>
</dbReference>